<dbReference type="RefSeq" id="WP_122325806.1">
    <property type="nucleotide sequence ID" value="NZ_RBSH01000019.1"/>
</dbReference>
<dbReference type="EMBL" id="RBSH01000019">
    <property type="protein sequence ID" value="RMS06734.1"/>
    <property type="molecule type" value="Genomic_DNA"/>
</dbReference>
<proteinExistence type="predicted"/>
<gene>
    <name evidence="1" type="ORF">ALP74_200568</name>
</gene>
<reference evidence="1 2" key="1">
    <citation type="submission" date="2018-08" db="EMBL/GenBank/DDBJ databases">
        <title>Recombination of ecologically and evolutionarily significant loci maintains genetic cohesion in the Pseudomonas syringae species complex.</title>
        <authorList>
            <person name="Dillon M."/>
            <person name="Thakur S."/>
            <person name="Almeida R.N.D."/>
            <person name="Weir B.S."/>
            <person name="Guttman D.S."/>
        </authorList>
    </citation>
    <scope>NUCLEOTIDE SEQUENCE [LARGE SCALE GENOMIC DNA]</scope>
    <source>
        <strain evidence="1 2">ICMP 5019</strain>
    </source>
</reference>
<sequence>MIEEVAKKAQELYSLSEMARIYFFIASDDVIYEDEESLKCQATRCRRIRQIIDELSLESSNIADFGISLDQGPNFLRGQ</sequence>
<organism evidence="1 2">
    <name type="scientific">Pseudomonas coronafaciens pv. garcae</name>
    <dbReference type="NCBI Taxonomy" id="251653"/>
    <lineage>
        <taxon>Bacteria</taxon>
        <taxon>Pseudomonadati</taxon>
        <taxon>Pseudomonadota</taxon>
        <taxon>Gammaproteobacteria</taxon>
        <taxon>Pseudomonadales</taxon>
        <taxon>Pseudomonadaceae</taxon>
        <taxon>Pseudomonas</taxon>
        <taxon>Pseudomonas coronafaciens</taxon>
    </lineage>
</organism>
<comment type="caution">
    <text evidence="1">The sequence shown here is derived from an EMBL/GenBank/DDBJ whole genome shotgun (WGS) entry which is preliminary data.</text>
</comment>
<protein>
    <submittedName>
        <fullName evidence="1">Uncharacterized protein</fullName>
    </submittedName>
</protein>
<dbReference type="Proteomes" id="UP000272613">
    <property type="component" value="Unassembled WGS sequence"/>
</dbReference>
<accession>A0AB37QWA3</accession>
<name>A0AB37QWA3_9PSED</name>
<dbReference type="AlphaFoldDB" id="A0AB37QWA3"/>
<evidence type="ECO:0000313" key="1">
    <source>
        <dbReference type="EMBL" id="RMS06734.1"/>
    </source>
</evidence>
<evidence type="ECO:0000313" key="2">
    <source>
        <dbReference type="Proteomes" id="UP000272613"/>
    </source>
</evidence>